<evidence type="ECO:0000313" key="3">
    <source>
        <dbReference type="EMBL" id="RFZ91346.1"/>
    </source>
</evidence>
<reference evidence="3 4" key="1">
    <citation type="submission" date="2018-08" db="EMBL/GenBank/DDBJ databases">
        <title>Mucilaginibacter sp. MYSH2.</title>
        <authorList>
            <person name="Seo T."/>
        </authorList>
    </citation>
    <scope>NUCLEOTIDE SEQUENCE [LARGE SCALE GENOMIC DNA]</scope>
    <source>
        <strain evidence="3 4">MYSH2</strain>
    </source>
</reference>
<protein>
    <recommendedName>
        <fullName evidence="2">Sphingomyelin synthase-like domain-containing protein</fullName>
    </recommendedName>
</protein>
<proteinExistence type="predicted"/>
<accession>A0A372NQX1</accession>
<feature type="transmembrane region" description="Helical" evidence="1">
    <location>
        <begin position="132"/>
        <end position="150"/>
    </location>
</feature>
<keyword evidence="1" id="KW-0472">Membrane</keyword>
<keyword evidence="1" id="KW-0812">Transmembrane</keyword>
<feature type="transmembrane region" description="Helical" evidence="1">
    <location>
        <begin position="156"/>
        <end position="174"/>
    </location>
</feature>
<feature type="domain" description="Sphingomyelin synthase-like" evidence="2">
    <location>
        <begin position="108"/>
        <end position="167"/>
    </location>
</feature>
<keyword evidence="4" id="KW-1185">Reference proteome</keyword>
<dbReference type="EMBL" id="QWDC01000003">
    <property type="protein sequence ID" value="RFZ91346.1"/>
    <property type="molecule type" value="Genomic_DNA"/>
</dbReference>
<evidence type="ECO:0000313" key="4">
    <source>
        <dbReference type="Proteomes" id="UP000264217"/>
    </source>
</evidence>
<dbReference type="AlphaFoldDB" id="A0A372NQX1"/>
<organism evidence="3 4">
    <name type="scientific">Mucilaginibacter conchicola</name>
    <dbReference type="NCBI Taxonomy" id="2303333"/>
    <lineage>
        <taxon>Bacteria</taxon>
        <taxon>Pseudomonadati</taxon>
        <taxon>Bacteroidota</taxon>
        <taxon>Sphingobacteriia</taxon>
        <taxon>Sphingobacteriales</taxon>
        <taxon>Sphingobacteriaceae</taxon>
        <taxon>Mucilaginibacter</taxon>
    </lineage>
</organism>
<comment type="caution">
    <text evidence="3">The sequence shown here is derived from an EMBL/GenBank/DDBJ whole genome shotgun (WGS) entry which is preliminary data.</text>
</comment>
<gene>
    <name evidence="3" type="ORF">D0C36_16735</name>
</gene>
<dbReference type="OrthoDB" id="792641at2"/>
<sequence length="184" mass="21360">MLLGMPFFFNYIQNRQGALLNDWVLEHLPAHDVSPYIFTLIWGMGLLILIRAMYNPVIYINYVWSLIFINLTRMLTILFISLDPPKGLIHLIDPLTSVFYGNTDITRDLFFSGHTSTMVLIFLCLEKRNDKILAFISAAIVMVLLLVQHIHYTVDVVVAPVAVYIIYRLVRRIFKIDRLTNLED</sequence>
<keyword evidence="1" id="KW-1133">Transmembrane helix</keyword>
<dbReference type="Pfam" id="PF14360">
    <property type="entry name" value="PAP2_C"/>
    <property type="match status" value="1"/>
</dbReference>
<evidence type="ECO:0000259" key="2">
    <source>
        <dbReference type="Pfam" id="PF14360"/>
    </source>
</evidence>
<dbReference type="Proteomes" id="UP000264217">
    <property type="component" value="Unassembled WGS sequence"/>
</dbReference>
<feature type="transmembrane region" description="Helical" evidence="1">
    <location>
        <begin position="62"/>
        <end position="82"/>
    </location>
</feature>
<evidence type="ECO:0000256" key="1">
    <source>
        <dbReference type="SAM" id="Phobius"/>
    </source>
</evidence>
<feature type="transmembrane region" description="Helical" evidence="1">
    <location>
        <begin position="109"/>
        <end position="125"/>
    </location>
</feature>
<feature type="transmembrane region" description="Helical" evidence="1">
    <location>
        <begin position="33"/>
        <end position="50"/>
    </location>
</feature>
<dbReference type="InterPro" id="IPR025749">
    <property type="entry name" value="Sphingomyelin_synth-like_dom"/>
</dbReference>
<name>A0A372NQX1_9SPHI</name>